<sequence>MTQKYLDIPDSHTLQQSLPEILDNDRTAISCSAGESFPITNLLVGMLCYRSDQGMLYQLQDLSPNWVLIADLNRVPVWKDNPVLAGILSLTNNRATLKNVADSLLMESLQFGIMSGRGGVFLAYNVTWDGTNWNRVDTTKGGALLQLASTSGPSLFACGAGANPVSSWNISNGSSLWHASNFDPTTKLNKAGDTMTGPLTLAGDGSSPMHAVTKQQLDTVAANTANQKVAKTGDTMTGNLSVPAVLSGTTYASNWFRSQGPSGWYSESFGGGIYMEDSYWVRVYNGKAFLVNNVIRSNGWSGGQTNFQTGDGVDLSQIFARVTHSHGVGISNIGDGATAGFFDSAWWSGNDLWLRKNSNCNCNCRCSCG</sequence>
<accession>A0A2N4TY05</accession>
<gene>
    <name evidence="1" type="ORF">C0Q88_07805</name>
</gene>
<organism evidence="1 2">
    <name type="scientific">Ralstonia pickettii</name>
    <name type="common">Burkholderia pickettii</name>
    <dbReference type="NCBI Taxonomy" id="329"/>
    <lineage>
        <taxon>Bacteria</taxon>
        <taxon>Pseudomonadati</taxon>
        <taxon>Pseudomonadota</taxon>
        <taxon>Betaproteobacteria</taxon>
        <taxon>Burkholderiales</taxon>
        <taxon>Burkholderiaceae</taxon>
        <taxon>Ralstonia</taxon>
    </lineage>
</organism>
<evidence type="ECO:0000313" key="1">
    <source>
        <dbReference type="EMBL" id="PLC44575.1"/>
    </source>
</evidence>
<proteinExistence type="predicted"/>
<dbReference type="OrthoDB" id="7220054at2"/>
<dbReference type="Proteomes" id="UP000234456">
    <property type="component" value="Unassembled WGS sequence"/>
</dbReference>
<evidence type="ECO:0000313" key="2">
    <source>
        <dbReference type="Proteomes" id="UP000234456"/>
    </source>
</evidence>
<protein>
    <recommendedName>
        <fullName evidence="3">Tail fiber protein</fullName>
    </recommendedName>
</protein>
<reference evidence="1 2" key="1">
    <citation type="submission" date="2017-12" db="EMBL/GenBank/DDBJ databases">
        <title>Draft genome sequence of Ralstonia pickettii 52.</title>
        <authorList>
            <person name="Zheng B."/>
        </authorList>
    </citation>
    <scope>NUCLEOTIDE SEQUENCE [LARGE SCALE GENOMIC DNA]</scope>
    <source>
        <strain evidence="1 2">52</strain>
    </source>
</reference>
<name>A0A2N4TY05_RALPI</name>
<comment type="caution">
    <text evidence="1">The sequence shown here is derived from an EMBL/GenBank/DDBJ whole genome shotgun (WGS) entry which is preliminary data.</text>
</comment>
<dbReference type="AlphaFoldDB" id="A0A2N4TY05"/>
<dbReference type="EMBL" id="PKQE01000001">
    <property type="protein sequence ID" value="PLC44575.1"/>
    <property type="molecule type" value="Genomic_DNA"/>
</dbReference>
<evidence type="ECO:0008006" key="3">
    <source>
        <dbReference type="Google" id="ProtNLM"/>
    </source>
</evidence>
<dbReference type="RefSeq" id="WP_102064986.1">
    <property type="nucleotide sequence ID" value="NZ_PKQE01000001.1"/>
</dbReference>